<evidence type="ECO:0000313" key="3">
    <source>
        <dbReference type="EMBL" id="TKR70296.1"/>
    </source>
</evidence>
<sequence length="181" mass="20760">MMMTQSFFGNSTLYGLDTSGVLCKITDMMEHFFIVHPESGRREGTEHERVMFFSPTTEPIDRQTDITGLAEAVVNFTENFAQPHIDDEQTREFEHRFVTTTNLVEVYIRLENKKFIMGLSLNLKSCREMDYTVHLPTLKTILITSTRPSSSSLDPFCAYTKQIPKYSRTDSTTFSPATCRS</sequence>
<name>A0A4U5MLE7_STECR</name>
<dbReference type="InterPro" id="IPR043987">
    <property type="entry name" value="CCZ1/INTU/HSP4_longin_1"/>
</dbReference>
<dbReference type="GO" id="GO:0016192">
    <property type="term" value="P:vesicle-mediated transport"/>
    <property type="evidence" value="ECO:0007669"/>
    <property type="project" value="InterPro"/>
</dbReference>
<evidence type="ECO:0000259" key="2">
    <source>
        <dbReference type="Pfam" id="PF19031"/>
    </source>
</evidence>
<proteinExistence type="inferred from homology"/>
<evidence type="ECO:0000313" key="4">
    <source>
        <dbReference type="Proteomes" id="UP000298663"/>
    </source>
</evidence>
<comment type="caution">
    <text evidence="3">The sequence shown here is derived from an EMBL/GenBank/DDBJ whole genome shotgun (WGS) entry which is preliminary data.</text>
</comment>
<dbReference type="GO" id="GO:0035658">
    <property type="term" value="C:Mon1-Ccz1 complex"/>
    <property type="evidence" value="ECO:0007669"/>
    <property type="project" value="InterPro"/>
</dbReference>
<feature type="domain" description="CCZ1/INTU/HSP4 first Longin" evidence="2">
    <location>
        <begin position="29"/>
        <end position="134"/>
    </location>
</feature>
<protein>
    <recommendedName>
        <fullName evidence="2">CCZ1/INTU/HSP4 first Longin domain-containing protein</fullName>
    </recommendedName>
</protein>
<comment type="similarity">
    <text evidence="1">Belongs to the CCZ1 family.</text>
</comment>
<keyword evidence="4" id="KW-1185">Reference proteome</keyword>
<dbReference type="Pfam" id="PF19031">
    <property type="entry name" value="Intu_longin_1"/>
    <property type="match status" value="1"/>
</dbReference>
<organism evidence="3 4">
    <name type="scientific">Steinernema carpocapsae</name>
    <name type="common">Entomopathogenic nematode</name>
    <dbReference type="NCBI Taxonomy" id="34508"/>
    <lineage>
        <taxon>Eukaryota</taxon>
        <taxon>Metazoa</taxon>
        <taxon>Ecdysozoa</taxon>
        <taxon>Nematoda</taxon>
        <taxon>Chromadorea</taxon>
        <taxon>Rhabditida</taxon>
        <taxon>Tylenchina</taxon>
        <taxon>Panagrolaimomorpha</taxon>
        <taxon>Strongyloidoidea</taxon>
        <taxon>Steinernematidae</taxon>
        <taxon>Steinernema</taxon>
    </lineage>
</organism>
<dbReference type="AlphaFoldDB" id="A0A4U5MLE7"/>
<dbReference type="PANTHER" id="PTHR13056:SF0">
    <property type="entry name" value="VACUOLAR FUSION PROTEIN CCZ1 HOMOLOG-RELATED"/>
    <property type="match status" value="1"/>
</dbReference>
<accession>A0A4U5MLE7</accession>
<reference evidence="3 4" key="2">
    <citation type="journal article" date="2019" name="G3 (Bethesda)">
        <title>Hybrid Assembly of the Genome of the Entomopathogenic Nematode Steinernema carpocapsae Identifies the X-Chromosome.</title>
        <authorList>
            <person name="Serra L."/>
            <person name="Macchietto M."/>
            <person name="Macias-Munoz A."/>
            <person name="McGill C.J."/>
            <person name="Rodriguez I.M."/>
            <person name="Rodriguez B."/>
            <person name="Murad R."/>
            <person name="Mortazavi A."/>
        </authorList>
    </citation>
    <scope>NUCLEOTIDE SEQUENCE [LARGE SCALE GENOMIC DNA]</scope>
    <source>
        <strain evidence="3 4">ALL</strain>
    </source>
</reference>
<gene>
    <name evidence="3" type="ORF">L596_022338</name>
</gene>
<dbReference type="STRING" id="34508.A0A4U5MLE7"/>
<reference evidence="3 4" key="1">
    <citation type="journal article" date="2015" name="Genome Biol.">
        <title>Comparative genomics of Steinernema reveals deeply conserved gene regulatory networks.</title>
        <authorList>
            <person name="Dillman A.R."/>
            <person name="Macchietto M."/>
            <person name="Porter C.F."/>
            <person name="Rogers A."/>
            <person name="Williams B."/>
            <person name="Antoshechkin I."/>
            <person name="Lee M.M."/>
            <person name="Goodwin Z."/>
            <person name="Lu X."/>
            <person name="Lewis E.E."/>
            <person name="Goodrich-Blair H."/>
            <person name="Stock S.P."/>
            <person name="Adams B.J."/>
            <person name="Sternberg P.W."/>
            <person name="Mortazavi A."/>
        </authorList>
    </citation>
    <scope>NUCLEOTIDE SEQUENCE [LARGE SCALE GENOMIC DNA]</scope>
    <source>
        <strain evidence="3 4">ALL</strain>
    </source>
</reference>
<evidence type="ECO:0000256" key="1">
    <source>
        <dbReference type="ARBA" id="ARBA00005352"/>
    </source>
</evidence>
<dbReference type="EMBL" id="AZBU02000007">
    <property type="protein sequence ID" value="TKR70296.1"/>
    <property type="molecule type" value="Genomic_DNA"/>
</dbReference>
<dbReference type="InterPro" id="IPR013176">
    <property type="entry name" value="Ccz1"/>
</dbReference>
<dbReference type="OrthoDB" id="240546at2759"/>
<dbReference type="PANTHER" id="PTHR13056">
    <property type="entry name" value="VACUOLAR FUSION PROTEIN CCZ1 HOMOLOG-RELATED"/>
    <property type="match status" value="1"/>
</dbReference>
<dbReference type="Proteomes" id="UP000298663">
    <property type="component" value="Unassembled WGS sequence"/>
</dbReference>